<reference evidence="2" key="1">
    <citation type="submission" date="2018-11" db="EMBL/GenBank/DDBJ databases">
        <authorList>
            <consortium name="Pathogen Informatics"/>
        </authorList>
    </citation>
    <scope>NUCLEOTIDE SEQUENCE</scope>
</reference>
<evidence type="ECO:0000313" key="3">
    <source>
        <dbReference type="Proteomes" id="UP000784294"/>
    </source>
</evidence>
<evidence type="ECO:0000256" key="1">
    <source>
        <dbReference type="SAM" id="Coils"/>
    </source>
</evidence>
<accession>A0A448X079</accession>
<dbReference type="SUPFAM" id="SSF57997">
    <property type="entry name" value="Tropomyosin"/>
    <property type="match status" value="1"/>
</dbReference>
<gene>
    <name evidence="2" type="ORF">PXEA_LOCUS18019</name>
</gene>
<protein>
    <submittedName>
        <fullName evidence="2">Uncharacterized protein</fullName>
    </submittedName>
</protein>
<keyword evidence="3" id="KW-1185">Reference proteome</keyword>
<dbReference type="InterPro" id="IPR049885">
    <property type="entry name" value="MTCL1-3"/>
</dbReference>
<keyword evidence="1" id="KW-0175">Coiled coil</keyword>
<proteinExistence type="predicted"/>
<dbReference type="PANTHER" id="PTHR15742:SF5">
    <property type="entry name" value="GIRDIN"/>
    <property type="match status" value="1"/>
</dbReference>
<name>A0A448X079_9PLAT</name>
<dbReference type="OrthoDB" id="10036174at2759"/>
<dbReference type="Proteomes" id="UP000784294">
    <property type="component" value="Unassembled WGS sequence"/>
</dbReference>
<dbReference type="PANTHER" id="PTHR15742">
    <property type="entry name" value="GIRDIN"/>
    <property type="match status" value="1"/>
</dbReference>
<organism evidence="2 3">
    <name type="scientific">Protopolystoma xenopodis</name>
    <dbReference type="NCBI Taxonomy" id="117903"/>
    <lineage>
        <taxon>Eukaryota</taxon>
        <taxon>Metazoa</taxon>
        <taxon>Spiralia</taxon>
        <taxon>Lophotrochozoa</taxon>
        <taxon>Platyhelminthes</taxon>
        <taxon>Monogenea</taxon>
        <taxon>Polyopisthocotylea</taxon>
        <taxon>Polystomatidea</taxon>
        <taxon>Polystomatidae</taxon>
        <taxon>Protopolystoma</taxon>
    </lineage>
</organism>
<dbReference type="EMBL" id="CAAALY010068490">
    <property type="protein sequence ID" value="VEL24579.1"/>
    <property type="molecule type" value="Genomic_DNA"/>
</dbReference>
<comment type="caution">
    <text evidence="2">The sequence shown here is derived from an EMBL/GenBank/DDBJ whole genome shotgun (WGS) entry which is preliminary data.</text>
</comment>
<dbReference type="AlphaFoldDB" id="A0A448X079"/>
<evidence type="ECO:0000313" key="2">
    <source>
        <dbReference type="EMBL" id="VEL24579.1"/>
    </source>
</evidence>
<feature type="coiled-coil region" evidence="1">
    <location>
        <begin position="21"/>
        <end position="76"/>
    </location>
</feature>
<sequence>MLYPFVFPLFRLNRLNNFSFQEEDRDTMREMQRDLEAANKTCRILQFKLRKAERRFEQCEAERATLEERTARLEADLYSEADMSHIRSLEVGFSSILFRHRQPCD</sequence>